<evidence type="ECO:0000313" key="1">
    <source>
        <dbReference type="EMBL" id="KAF9679474.1"/>
    </source>
</evidence>
<accession>A0A835MWI4</accession>
<evidence type="ECO:0000313" key="2">
    <source>
        <dbReference type="Proteomes" id="UP000657918"/>
    </source>
</evidence>
<protein>
    <submittedName>
        <fullName evidence="1">Uncharacterized protein</fullName>
    </submittedName>
</protein>
<dbReference type="Proteomes" id="UP000657918">
    <property type="component" value="Unassembled WGS sequence"/>
</dbReference>
<dbReference type="EMBL" id="JADGMS010000006">
    <property type="protein sequence ID" value="KAF9679474.1"/>
    <property type="molecule type" value="Genomic_DNA"/>
</dbReference>
<dbReference type="AlphaFoldDB" id="A0A835MWI4"/>
<sequence>MFITADLSILQGDILDLSQRLLIDTFLETGPLNVGIHKGALTEGLLAFGVVTISLGLARKIRGNFFMETWISSDGMGLCPWGSYNQGAHTRVMACPSTGSSAGSMDI</sequence>
<proteinExistence type="predicted"/>
<name>A0A835MWI4_9ROSI</name>
<keyword evidence="2" id="KW-1185">Reference proteome</keyword>
<dbReference type="PANTHER" id="PTHR47720:SF1">
    <property type="entry name" value="AQUAPORIN SIP2-1-RELATED"/>
    <property type="match status" value="1"/>
</dbReference>
<dbReference type="InterPro" id="IPR044226">
    <property type="entry name" value="SIP2-1-like"/>
</dbReference>
<comment type="caution">
    <text evidence="1">The sequence shown here is derived from an EMBL/GenBank/DDBJ whole genome shotgun (WGS) entry which is preliminary data.</text>
</comment>
<gene>
    <name evidence="1" type="ORF">SADUNF_Sadunf06G0018700</name>
</gene>
<dbReference type="GO" id="GO:0015267">
    <property type="term" value="F:channel activity"/>
    <property type="evidence" value="ECO:0007669"/>
    <property type="project" value="InterPro"/>
</dbReference>
<dbReference type="OrthoDB" id="1580043at2759"/>
<organism evidence="1 2">
    <name type="scientific">Salix dunnii</name>
    <dbReference type="NCBI Taxonomy" id="1413687"/>
    <lineage>
        <taxon>Eukaryota</taxon>
        <taxon>Viridiplantae</taxon>
        <taxon>Streptophyta</taxon>
        <taxon>Embryophyta</taxon>
        <taxon>Tracheophyta</taxon>
        <taxon>Spermatophyta</taxon>
        <taxon>Magnoliopsida</taxon>
        <taxon>eudicotyledons</taxon>
        <taxon>Gunneridae</taxon>
        <taxon>Pentapetalae</taxon>
        <taxon>rosids</taxon>
        <taxon>fabids</taxon>
        <taxon>Malpighiales</taxon>
        <taxon>Salicaceae</taxon>
        <taxon>Saliceae</taxon>
        <taxon>Salix</taxon>
    </lineage>
</organism>
<reference evidence="1 2" key="1">
    <citation type="submission" date="2020-10" db="EMBL/GenBank/DDBJ databases">
        <title>Plant Genome Project.</title>
        <authorList>
            <person name="Zhang R.-G."/>
        </authorList>
    </citation>
    <scope>NUCLEOTIDE SEQUENCE [LARGE SCALE GENOMIC DNA]</scope>
    <source>
        <strain evidence="1">FAFU-HL-1</strain>
        <tissue evidence="1">Leaf</tissue>
    </source>
</reference>
<dbReference type="PANTHER" id="PTHR47720">
    <property type="entry name" value="AQUAPORIN SIP2-1-RELATED"/>
    <property type="match status" value="1"/>
</dbReference>